<dbReference type="Pfam" id="PF09148">
    <property type="entry name" value="DUF1934"/>
    <property type="match status" value="1"/>
</dbReference>
<dbReference type="SUPFAM" id="SSF50814">
    <property type="entry name" value="Lipocalins"/>
    <property type="match status" value="1"/>
</dbReference>
<evidence type="ECO:0008006" key="3">
    <source>
        <dbReference type="Google" id="ProtNLM"/>
    </source>
</evidence>
<evidence type="ECO:0000313" key="2">
    <source>
        <dbReference type="Proteomes" id="UP000245021"/>
    </source>
</evidence>
<organism evidence="1 2">
    <name type="scientific">Lactococcus termiticola</name>
    <dbReference type="NCBI Taxonomy" id="2169526"/>
    <lineage>
        <taxon>Bacteria</taxon>
        <taxon>Bacillati</taxon>
        <taxon>Bacillota</taxon>
        <taxon>Bacilli</taxon>
        <taxon>Lactobacillales</taxon>
        <taxon>Streptococcaceae</taxon>
        <taxon>Lactococcus</taxon>
    </lineage>
</organism>
<reference evidence="1 2" key="1">
    <citation type="journal article" date="2018" name="Genome Announc.">
        <title>Draft Genome Sequence of Lactococcus sp. Strain NtB2 (JCM 32569), Isolated from the Gut of the Higher Termite Nasutitermes takasagoensis.</title>
        <authorList>
            <person name="Noda S."/>
            <person name="Aihara C."/>
            <person name="Yuki M."/>
            <person name="Ohkuma M."/>
        </authorList>
    </citation>
    <scope>NUCLEOTIDE SEQUENCE [LARGE SCALE GENOMIC DNA]</scope>
    <source>
        <strain evidence="1 2">NtB2</strain>
    </source>
</reference>
<comment type="caution">
    <text evidence="1">The sequence shown here is derived from an EMBL/GenBank/DDBJ whole genome shotgun (WGS) entry which is preliminary data.</text>
</comment>
<gene>
    <name evidence="1" type="ORF">NtB2_01210</name>
</gene>
<keyword evidence="2" id="KW-1185">Reference proteome</keyword>
<accession>A0A2R5HG81</accession>
<dbReference type="Gene3D" id="2.40.128.20">
    <property type="match status" value="1"/>
</dbReference>
<name>A0A2R5HG81_9LACT</name>
<dbReference type="InterPro" id="IPR012674">
    <property type="entry name" value="Calycin"/>
</dbReference>
<sequence>MLDSKEEELIHNEFDGTFKKLSQGSALNYVNEEGEKVLLKFDESGLSMSRYTAEGALVMRFNRDLETQMKFPGLGPLELLTDQYHLDEARGLLSVHYRLAQKGQAFSSYQLNIHWGEQNV</sequence>
<evidence type="ECO:0000313" key="1">
    <source>
        <dbReference type="EMBL" id="GBG97073.1"/>
    </source>
</evidence>
<dbReference type="EMBL" id="BFFO01000007">
    <property type="protein sequence ID" value="GBG97073.1"/>
    <property type="molecule type" value="Genomic_DNA"/>
</dbReference>
<dbReference type="AlphaFoldDB" id="A0A2R5HG81"/>
<dbReference type="Proteomes" id="UP000245021">
    <property type="component" value="Unassembled WGS sequence"/>
</dbReference>
<dbReference type="InterPro" id="IPR015231">
    <property type="entry name" value="DUF1934"/>
</dbReference>
<protein>
    <recommendedName>
        <fullName evidence="3">DUF1934 domain-containing protein</fullName>
    </recommendedName>
</protein>
<proteinExistence type="predicted"/>